<evidence type="ECO:0000256" key="3">
    <source>
        <dbReference type="SAM" id="Phobius"/>
    </source>
</evidence>
<sequence length="682" mass="70087">MADDNREDEDPRGIRPNVKRRIGFQVFSEGGSYAEHGLPVSPLAAIIFIFGFLICVRVMSGRRSEGAGVSSGAGTSGSLFGAPAAQSLFGAGTPPPAAAAAGGSTASIFGGLFQTGASGTSSTAQSALPVFGQTAAAVFPQPSAPPFPPVPAQTNPTAFPGLFGATTSSSASSGPNAGGLFGSTSSGGGLFGGSSSGGGGLFGSTGGLVASSQAGSTGSIFANTNASGGGLFGSTSPITTPIFASRGSGLFSTGSTTGGAADSSAFPAGPPTPNFGQASSASSSQSIFGAAPAAAAAPAGGSQGGGLFGSLRVSGGLFGEGAPVPIFGNSGSSGGGVGMMEAGGMGGGLGGYLRVRVLTNADRPMEPVSMGPSTGSSSVFTTSTSNGRREVDQAAIRKRAVDKAQAALLGRVDRRSASECVHVGGMFDGEVVKGSPFPFQQYEEQFRFPHEPPAPTMSQFHRHIIAQKEYAVKSPEEIRFEDYEMGRSQSPPTSFFGTSDDFDKLITVIKQQAGSRAKTAEFNGFIEAVRQLVNSLVESETRSANQELDREAASDERGRLEKQIQELKEELEKAKKDPSRPLDRKTIEGLPVDELKQLKRDKEGEVAMVTDTIISKLEGDDKCIICMDKAKEVVFIPCRHQCVCQGCANELKKYLGPPNQQRLSWKCPVCSSDIADVIVPYK</sequence>
<dbReference type="OrthoDB" id="427623at2759"/>
<evidence type="ECO:0000256" key="1">
    <source>
        <dbReference type="SAM" id="Coils"/>
    </source>
</evidence>
<feature type="compositionally biased region" description="Low complexity" evidence="2">
    <location>
        <begin position="254"/>
        <end position="265"/>
    </location>
</feature>
<accession>A0A0G4EI72</accession>
<dbReference type="InterPro" id="IPR013083">
    <property type="entry name" value="Znf_RING/FYVE/PHD"/>
</dbReference>
<protein>
    <recommendedName>
        <fullName evidence="4">RING-type domain-containing protein</fullName>
    </recommendedName>
</protein>
<feature type="region of interest" description="Disordered" evidence="2">
    <location>
        <begin position="366"/>
        <end position="388"/>
    </location>
</feature>
<keyword evidence="3" id="KW-0812">Transmembrane</keyword>
<keyword evidence="3" id="KW-0472">Membrane</keyword>
<keyword evidence="3" id="KW-1133">Transmembrane helix</keyword>
<dbReference type="Proteomes" id="UP000041254">
    <property type="component" value="Unassembled WGS sequence"/>
</dbReference>
<dbReference type="PANTHER" id="PTHR14879:SF5">
    <property type="entry name" value="RING-TYPE DOMAIN-CONTAINING PROTEIN"/>
    <property type="match status" value="1"/>
</dbReference>
<dbReference type="InParanoid" id="A0A0G4EI72"/>
<dbReference type="InterPro" id="IPR051728">
    <property type="entry name" value="RING-FYVE_E3_ubiquitin-ligase"/>
</dbReference>
<feature type="coiled-coil region" evidence="1">
    <location>
        <begin position="543"/>
        <end position="577"/>
    </location>
</feature>
<feature type="domain" description="RING-type" evidence="4">
    <location>
        <begin position="623"/>
        <end position="670"/>
    </location>
</feature>
<evidence type="ECO:0000313" key="5">
    <source>
        <dbReference type="EMBL" id="CEL95948.1"/>
    </source>
</evidence>
<gene>
    <name evidence="5" type="ORF">Vbra_1686</name>
</gene>
<dbReference type="OMA" id="WIDSSRI"/>
<dbReference type="SUPFAM" id="SSF57850">
    <property type="entry name" value="RING/U-box"/>
    <property type="match status" value="1"/>
</dbReference>
<dbReference type="VEuPathDB" id="CryptoDB:Vbra_1686"/>
<dbReference type="Gene3D" id="3.30.40.10">
    <property type="entry name" value="Zinc/RING finger domain, C3HC4 (zinc finger)"/>
    <property type="match status" value="1"/>
</dbReference>
<dbReference type="EMBL" id="CDMY01000241">
    <property type="protein sequence ID" value="CEL95948.1"/>
    <property type="molecule type" value="Genomic_DNA"/>
</dbReference>
<evidence type="ECO:0000313" key="6">
    <source>
        <dbReference type="Proteomes" id="UP000041254"/>
    </source>
</evidence>
<dbReference type="STRING" id="1169540.A0A0G4EI72"/>
<dbReference type="PANTHER" id="PTHR14879">
    <property type="entry name" value="CASPASE REGULATOR, RING FINGER DOMAIN-CONTAINING"/>
    <property type="match status" value="1"/>
</dbReference>
<evidence type="ECO:0000259" key="4">
    <source>
        <dbReference type="SMART" id="SM00184"/>
    </source>
</evidence>
<feature type="transmembrane region" description="Helical" evidence="3">
    <location>
        <begin position="37"/>
        <end position="56"/>
    </location>
</feature>
<dbReference type="AlphaFoldDB" id="A0A0G4EI72"/>
<name>A0A0G4EI72_VITBC</name>
<reference evidence="5 6" key="1">
    <citation type="submission" date="2014-11" db="EMBL/GenBank/DDBJ databases">
        <authorList>
            <person name="Zhu J."/>
            <person name="Qi W."/>
            <person name="Song R."/>
        </authorList>
    </citation>
    <scope>NUCLEOTIDE SEQUENCE [LARGE SCALE GENOMIC DNA]</scope>
</reference>
<feature type="compositionally biased region" description="Low complexity" evidence="2">
    <location>
        <begin position="373"/>
        <end position="385"/>
    </location>
</feature>
<organism evidence="5 6">
    <name type="scientific">Vitrella brassicaformis (strain CCMP3155)</name>
    <dbReference type="NCBI Taxonomy" id="1169540"/>
    <lineage>
        <taxon>Eukaryota</taxon>
        <taxon>Sar</taxon>
        <taxon>Alveolata</taxon>
        <taxon>Colpodellida</taxon>
        <taxon>Vitrellaceae</taxon>
        <taxon>Vitrella</taxon>
    </lineage>
</organism>
<keyword evidence="1" id="KW-0175">Coiled coil</keyword>
<proteinExistence type="predicted"/>
<dbReference type="SMART" id="SM00184">
    <property type="entry name" value="RING"/>
    <property type="match status" value="1"/>
</dbReference>
<dbReference type="Pfam" id="PF13920">
    <property type="entry name" value="zf-C3HC4_3"/>
    <property type="match status" value="1"/>
</dbReference>
<dbReference type="Gene3D" id="1.10.10.2360">
    <property type="match status" value="1"/>
</dbReference>
<keyword evidence="6" id="KW-1185">Reference proteome</keyword>
<feature type="region of interest" description="Disordered" evidence="2">
    <location>
        <begin position="254"/>
        <end position="282"/>
    </location>
</feature>
<evidence type="ECO:0000256" key="2">
    <source>
        <dbReference type="SAM" id="MobiDB-lite"/>
    </source>
</evidence>
<dbReference type="InterPro" id="IPR001841">
    <property type="entry name" value="Znf_RING"/>
</dbReference>